<keyword evidence="2" id="KW-1185">Reference proteome</keyword>
<dbReference type="EMBL" id="QOUI01000002">
    <property type="protein sequence ID" value="RCK70793.1"/>
    <property type="molecule type" value="Genomic_DNA"/>
</dbReference>
<evidence type="ECO:0000313" key="2">
    <source>
        <dbReference type="Proteomes" id="UP000252770"/>
    </source>
</evidence>
<gene>
    <name evidence="1" type="ORF">DT076_05210</name>
</gene>
<dbReference type="AlphaFoldDB" id="A0A367YY18"/>
<dbReference type="Gene3D" id="2.40.70.10">
    <property type="entry name" value="Acid Proteases"/>
    <property type="match status" value="1"/>
</dbReference>
<proteinExistence type="predicted"/>
<dbReference type="Pfam" id="PF13650">
    <property type="entry name" value="Asp_protease_2"/>
    <property type="match status" value="1"/>
</dbReference>
<accession>A0A367YY18</accession>
<organism evidence="1 2">
    <name type="scientific">Desertihabitans brevis</name>
    <dbReference type="NCBI Taxonomy" id="2268447"/>
    <lineage>
        <taxon>Bacteria</taxon>
        <taxon>Bacillati</taxon>
        <taxon>Actinomycetota</taxon>
        <taxon>Actinomycetes</taxon>
        <taxon>Propionibacteriales</taxon>
        <taxon>Propionibacteriaceae</taxon>
        <taxon>Desertihabitans</taxon>
    </lineage>
</organism>
<comment type="caution">
    <text evidence="1">The sequence shown here is derived from an EMBL/GenBank/DDBJ whole genome shotgun (WGS) entry which is preliminary data.</text>
</comment>
<name>A0A367YY18_9ACTN</name>
<dbReference type="InterPro" id="IPR021109">
    <property type="entry name" value="Peptidase_aspartic_dom_sf"/>
</dbReference>
<protein>
    <recommendedName>
        <fullName evidence="3">Peptidase A2 domain-containing protein</fullName>
    </recommendedName>
</protein>
<evidence type="ECO:0008006" key="3">
    <source>
        <dbReference type="Google" id="ProtNLM"/>
    </source>
</evidence>
<dbReference type="Proteomes" id="UP000252770">
    <property type="component" value="Unassembled WGS sequence"/>
</dbReference>
<reference evidence="1 2" key="1">
    <citation type="submission" date="2018-07" db="EMBL/GenBank/DDBJ databases">
        <title>Desertimonas flava gen. nov. sp. nov.</title>
        <authorList>
            <person name="Liu S."/>
        </authorList>
    </citation>
    <scope>NUCLEOTIDE SEQUENCE [LARGE SCALE GENOMIC DNA]</scope>
    <source>
        <strain evidence="1 2">16Sb5-5</strain>
    </source>
</reference>
<dbReference type="SUPFAM" id="SSF50630">
    <property type="entry name" value="Acid proteases"/>
    <property type="match status" value="1"/>
</dbReference>
<evidence type="ECO:0000313" key="1">
    <source>
        <dbReference type="EMBL" id="RCK70793.1"/>
    </source>
</evidence>
<sequence length="129" mass="13755">MAGGPCVPVRWGDTVVDAVWDTGAGVTVVDRAWAEAHPHAVTLLQEPSRGTDVTGAEIPGARGLLSASLVAGQALAPQECGVVDLSQLNAHLDDPIRLIIGLPQIVQRDWYVDFRTRVLAPYPTTSRVH</sequence>